<reference evidence="1" key="1">
    <citation type="submission" date="2022-04" db="EMBL/GenBank/DDBJ databases">
        <title>Jade perch genome.</title>
        <authorList>
            <person name="Chao B."/>
        </authorList>
    </citation>
    <scope>NUCLEOTIDE SEQUENCE</scope>
    <source>
        <strain evidence="1">CB-2022</strain>
    </source>
</reference>
<gene>
    <name evidence="1" type="ORF">L3Q82_004277</name>
</gene>
<protein>
    <submittedName>
        <fullName evidence="1">Uncharacterized protein</fullName>
    </submittedName>
</protein>
<keyword evidence="2" id="KW-1185">Reference proteome</keyword>
<evidence type="ECO:0000313" key="2">
    <source>
        <dbReference type="Proteomes" id="UP000831701"/>
    </source>
</evidence>
<organism evidence="1 2">
    <name type="scientific">Scortum barcoo</name>
    <name type="common">barcoo grunter</name>
    <dbReference type="NCBI Taxonomy" id="214431"/>
    <lineage>
        <taxon>Eukaryota</taxon>
        <taxon>Metazoa</taxon>
        <taxon>Chordata</taxon>
        <taxon>Craniata</taxon>
        <taxon>Vertebrata</taxon>
        <taxon>Euteleostomi</taxon>
        <taxon>Actinopterygii</taxon>
        <taxon>Neopterygii</taxon>
        <taxon>Teleostei</taxon>
        <taxon>Neoteleostei</taxon>
        <taxon>Acanthomorphata</taxon>
        <taxon>Eupercaria</taxon>
        <taxon>Centrarchiformes</taxon>
        <taxon>Terapontoidei</taxon>
        <taxon>Terapontidae</taxon>
        <taxon>Scortum</taxon>
    </lineage>
</organism>
<proteinExistence type="predicted"/>
<comment type="caution">
    <text evidence="1">The sequence shown here is derived from an EMBL/GenBank/DDBJ whole genome shotgun (WGS) entry which is preliminary data.</text>
</comment>
<dbReference type="Proteomes" id="UP000831701">
    <property type="component" value="Chromosome 20"/>
</dbReference>
<evidence type="ECO:0000313" key="1">
    <source>
        <dbReference type="EMBL" id="KAI3355685.1"/>
    </source>
</evidence>
<sequence>MRRQCVEAENMVHSDSMSPASLGICEKLFRRWELKTSLTEGSARRSQQTLTIHVWVCQVYPTSSSASGANSPPGGDRLTAQPLSLPECPRRTAGDQMKATTKSIIDLRPKGCPGATCTDGHPYA</sequence>
<accession>A0ACB8VJ50</accession>
<dbReference type="EMBL" id="CM041550">
    <property type="protein sequence ID" value="KAI3355685.1"/>
    <property type="molecule type" value="Genomic_DNA"/>
</dbReference>
<name>A0ACB8VJ50_9TELE</name>